<dbReference type="PANTHER" id="PTHR13412">
    <property type="entry name" value="T-CELL IMMUNOMODULATORY PROTEIN HOMOLOG"/>
    <property type="match status" value="1"/>
</dbReference>
<name>A0A4T0G1A5_9BASI</name>
<sequence length="663" mass="72204">MASSALINLAQCWDISTQQRYSNALVDVGGLGVDGAEVGRISALADVNGDQYIDLLGIDTDKRQISIYTWNHDGNSYQRSSTLSAPFDVASLVATDVDGDGIVDVVAVGERSSAGGLSDELPMILYRGSLNNSVASYTDFDTLPSVFSTQPTFVDAGGALLPDYIGYAASSRNALQLFSNHNGTFSDPTPLNFDGETCTLAHPHSNAFIDLNGDCLADVFLVCEENNQRSFQIWLNDANTESFSLHSHTALPKGSGMVTFADFNRDGNLDMVFPTCASIDKQGVGHDCHINVWYNEQIPLCVDRRSFEALLHPSLLHTDHCRNPSDLCVADNDFTLNGTANMTISVDTLTNNQATLKMLDKSSSAKSHSQPLLLRLGDFNLDGFSDILAVMHFTDGSDRGVVIENVPSSNHTRSLVMQGGGGSDDGKFAALSNIHDARVVSWLDIDDDGTLDIMVQRYASENNPITFIQNNIPNDAFFIKTLLLNGACDVYCTNTLNEKEKYKAFGASLIGGSYKFTILDTSGGRHAASFAQIPSTAFDALYTPYSFMGLGRTNNYIENLHVGSTFKLGASDSTSNTSTASHTINFEGIIPNAQVVITPSNHQHSWRIEMYLKKNKWVPFVALVVSTLCLILGAVVFGLHIHEKKEDEIERKKESHHINFQAL</sequence>
<dbReference type="AlphaFoldDB" id="A0A4T0G1A5"/>
<keyword evidence="5 8" id="KW-1133">Transmembrane helix</keyword>
<evidence type="ECO:0000256" key="4">
    <source>
        <dbReference type="ARBA" id="ARBA00022729"/>
    </source>
</evidence>
<dbReference type="SUPFAM" id="SSF69318">
    <property type="entry name" value="Integrin alpha N-terminal domain"/>
    <property type="match status" value="1"/>
</dbReference>
<evidence type="ECO:0000259" key="9">
    <source>
        <dbReference type="Pfam" id="PF23122"/>
    </source>
</evidence>
<keyword evidence="7" id="KW-0325">Glycoprotein</keyword>
<keyword evidence="11" id="KW-1185">Reference proteome</keyword>
<evidence type="ECO:0000256" key="2">
    <source>
        <dbReference type="ARBA" id="ARBA00006496"/>
    </source>
</evidence>
<evidence type="ECO:0000313" key="10">
    <source>
        <dbReference type="EMBL" id="TIA93126.1"/>
    </source>
</evidence>
<comment type="subcellular location">
    <subcellularLocation>
        <location evidence="1">Membrane</location>
        <topology evidence="1">Single-pass type I membrane protein</topology>
    </subcellularLocation>
</comment>
<dbReference type="InterPro" id="IPR024881">
    <property type="entry name" value="Tip"/>
</dbReference>
<dbReference type="PANTHER" id="PTHR13412:SF0">
    <property type="entry name" value="T-CELL IMMUNOMODULATORY PROTEIN"/>
    <property type="match status" value="1"/>
</dbReference>
<reference evidence="10 11" key="1">
    <citation type="submission" date="2019-03" db="EMBL/GenBank/DDBJ databases">
        <title>Sequencing 23 genomes of Wallemia ichthyophaga.</title>
        <authorList>
            <person name="Gostincar C."/>
        </authorList>
    </citation>
    <scope>NUCLEOTIDE SEQUENCE [LARGE SCALE GENOMIC DNA]</scope>
    <source>
        <strain evidence="10 11">EXF-5753</strain>
    </source>
</reference>
<evidence type="ECO:0000256" key="7">
    <source>
        <dbReference type="ARBA" id="ARBA00023180"/>
    </source>
</evidence>
<proteinExistence type="inferred from homology"/>
<evidence type="ECO:0000256" key="1">
    <source>
        <dbReference type="ARBA" id="ARBA00004479"/>
    </source>
</evidence>
<evidence type="ECO:0000256" key="8">
    <source>
        <dbReference type="SAM" id="Phobius"/>
    </source>
</evidence>
<dbReference type="InterPro" id="IPR013517">
    <property type="entry name" value="FG-GAP"/>
</dbReference>
<accession>A0A4T0G1A5</accession>
<dbReference type="Pfam" id="PF13517">
    <property type="entry name" value="FG-GAP_3"/>
    <property type="match status" value="2"/>
</dbReference>
<evidence type="ECO:0000256" key="6">
    <source>
        <dbReference type="ARBA" id="ARBA00023136"/>
    </source>
</evidence>
<gene>
    <name evidence="10" type="ORF">E3P99_00269</name>
</gene>
<feature type="domain" description="T-cell immunomodulatory protein TIP C2" evidence="9">
    <location>
        <begin position="505"/>
        <end position="611"/>
    </location>
</feature>
<comment type="similarity">
    <text evidence="2">Belongs to the TIP family.</text>
</comment>
<dbReference type="Proteomes" id="UP000310189">
    <property type="component" value="Unassembled WGS sequence"/>
</dbReference>
<evidence type="ECO:0000256" key="3">
    <source>
        <dbReference type="ARBA" id="ARBA00022692"/>
    </source>
</evidence>
<dbReference type="EMBL" id="SPNW01000003">
    <property type="protein sequence ID" value="TIA93126.1"/>
    <property type="molecule type" value="Genomic_DNA"/>
</dbReference>
<evidence type="ECO:0000256" key="5">
    <source>
        <dbReference type="ARBA" id="ARBA00022989"/>
    </source>
</evidence>
<dbReference type="Pfam" id="PF23122">
    <property type="entry name" value="C2_ITFG1"/>
    <property type="match status" value="1"/>
</dbReference>
<keyword evidence="4" id="KW-0732">Signal</keyword>
<comment type="caution">
    <text evidence="10">The sequence shown here is derived from an EMBL/GenBank/DDBJ whole genome shotgun (WGS) entry which is preliminary data.</text>
</comment>
<evidence type="ECO:0000313" key="11">
    <source>
        <dbReference type="Proteomes" id="UP000310189"/>
    </source>
</evidence>
<dbReference type="InterPro" id="IPR057089">
    <property type="entry name" value="C2_TIP"/>
</dbReference>
<feature type="transmembrane region" description="Helical" evidence="8">
    <location>
        <begin position="617"/>
        <end position="641"/>
    </location>
</feature>
<organism evidence="10 11">
    <name type="scientific">Wallemia hederae</name>
    <dbReference type="NCBI Taxonomy" id="1540922"/>
    <lineage>
        <taxon>Eukaryota</taxon>
        <taxon>Fungi</taxon>
        <taxon>Dikarya</taxon>
        <taxon>Basidiomycota</taxon>
        <taxon>Wallemiomycotina</taxon>
        <taxon>Wallemiomycetes</taxon>
        <taxon>Wallemiales</taxon>
        <taxon>Wallemiaceae</taxon>
        <taxon>Wallemia</taxon>
    </lineage>
</organism>
<dbReference type="OrthoDB" id="10022113at2759"/>
<dbReference type="GO" id="GO:0005886">
    <property type="term" value="C:plasma membrane"/>
    <property type="evidence" value="ECO:0007669"/>
    <property type="project" value="TreeGrafter"/>
</dbReference>
<keyword evidence="3 8" id="KW-0812">Transmembrane</keyword>
<keyword evidence="6 8" id="KW-0472">Membrane</keyword>
<protein>
    <recommendedName>
        <fullName evidence="9">T-cell immunomodulatory protein TIP C2 domain-containing protein</fullName>
    </recommendedName>
</protein>
<dbReference type="InterPro" id="IPR028994">
    <property type="entry name" value="Integrin_alpha_N"/>
</dbReference>